<evidence type="ECO:0000313" key="10">
    <source>
        <dbReference type="EMBL" id="ATF25261.1"/>
    </source>
</evidence>
<dbReference type="Pfam" id="PF10141">
    <property type="entry name" value="ssDNA-exonuc_C"/>
    <property type="match status" value="1"/>
</dbReference>
<keyword evidence="5 10" id="KW-0269">Exonuclease</keyword>
<name>A0A291KE20_BROTH</name>
<dbReference type="InterPro" id="IPR003156">
    <property type="entry name" value="DHHA1_dom"/>
</dbReference>
<evidence type="ECO:0000256" key="2">
    <source>
        <dbReference type="ARBA" id="ARBA00019841"/>
    </source>
</evidence>
<evidence type="ECO:0000259" key="8">
    <source>
        <dbReference type="Pfam" id="PF10141"/>
    </source>
</evidence>
<evidence type="ECO:0000256" key="5">
    <source>
        <dbReference type="ARBA" id="ARBA00022839"/>
    </source>
</evidence>
<keyword evidence="4" id="KW-0378">Hydrolase</keyword>
<dbReference type="GO" id="GO:0006281">
    <property type="term" value="P:DNA repair"/>
    <property type="evidence" value="ECO:0007669"/>
    <property type="project" value="InterPro"/>
</dbReference>
<dbReference type="InterPro" id="IPR041122">
    <property type="entry name" value="RecJ_OB"/>
</dbReference>
<evidence type="ECO:0000256" key="3">
    <source>
        <dbReference type="ARBA" id="ARBA00022722"/>
    </source>
</evidence>
<feature type="domain" description="RecJ OB" evidence="9">
    <location>
        <begin position="455"/>
        <end position="561"/>
    </location>
</feature>
<dbReference type="PANTHER" id="PTHR30255:SF2">
    <property type="entry name" value="SINGLE-STRANDED-DNA-SPECIFIC EXONUCLEASE RECJ"/>
    <property type="match status" value="1"/>
</dbReference>
<dbReference type="EMBL" id="CP023483">
    <property type="protein sequence ID" value="ATF25261.1"/>
    <property type="molecule type" value="Genomic_DNA"/>
</dbReference>
<sequence>MKNVLASNYEWQERENNQEEIETLAKAANVALPVAALLWERQLRTPAEVEAFIHPTEEVIHDPFLLSDMDKALEIIEEALAEDKKIMIYGDYDADGVTSTAVLYEALQIIGADPGCFIPNRFVEGYGPNKEAFKKIKADGYDLLITVDNGIAGIDELAYAREIGLQVICTDHHEVGEILPDADAIVHPKHPDFQYPFKELAGVGVAFKLAQALLGEIPVELLDLYALGTIGDMVSLTDENRFFVQAGLKQLAITERPGLQALYRQLNLDASLVTEEMVGFKIAPHLNAAGRLGSAEKALALLVTKDVDEAKQLAIDLVAINDERKKIVNELVLEADEQVQPFLNDKVLIVAGENWHEGVLGIVASRLIEAYQRPVIVLSINRSKNIAKGSGRSIPALNLYDALNAHVSLITRFGGHAGAAGLTLPLENVAELRKAINNYAAPLLADVSTKLPLRIDLTLHVEEATLALIEDMKVLAPFGTDNPKPLVKFSNVRLAGIRQIGADNSHLKATFKEEEATVEAIGFNIGHLKNTLNMSDDIDVVGELSINEWRNQQMVQLQIKDIAVPNKQLFDLRGESEWAKFCKNLTPSQQPDLFVVFNHPTFVSEWADKVTIYDVTKDVLPTQAVETIVIVDMPTDALKLDEVLTVLQPQNIYARLENPDNKGLVVMPSREEFGEFFKFVARYEPVDVKKQHPAICQKLNISKNNLYFMTSVFFELEFVKIEKDCLVINPNAPKHPLTEAPTYKKRQAIEALQQRFVYSNYTALYEVFWGNDN</sequence>
<dbReference type="Gene3D" id="3.90.1640.30">
    <property type="match status" value="1"/>
</dbReference>
<protein>
    <recommendedName>
        <fullName evidence="2">Single-stranded-DNA-specific exonuclease RecJ</fullName>
    </recommendedName>
</protein>
<evidence type="ECO:0000256" key="4">
    <source>
        <dbReference type="ARBA" id="ARBA00022801"/>
    </source>
</evidence>
<dbReference type="Pfam" id="PF02272">
    <property type="entry name" value="DHHA1"/>
    <property type="match status" value="1"/>
</dbReference>
<dbReference type="InterPro" id="IPR004610">
    <property type="entry name" value="RecJ"/>
</dbReference>
<proteinExistence type="inferred from homology"/>
<feature type="domain" description="DDH" evidence="6">
    <location>
        <begin position="85"/>
        <end position="229"/>
    </location>
</feature>
<feature type="domain" description="DHHA1" evidence="7">
    <location>
        <begin position="344"/>
        <end position="440"/>
    </location>
</feature>
<comment type="similarity">
    <text evidence="1">Belongs to the RecJ family.</text>
</comment>
<evidence type="ECO:0000259" key="7">
    <source>
        <dbReference type="Pfam" id="PF02272"/>
    </source>
</evidence>
<dbReference type="GO" id="GO:0006310">
    <property type="term" value="P:DNA recombination"/>
    <property type="evidence" value="ECO:0007669"/>
    <property type="project" value="InterPro"/>
</dbReference>
<dbReference type="InterPro" id="IPR051673">
    <property type="entry name" value="SSDNA_exonuclease_RecJ"/>
</dbReference>
<gene>
    <name evidence="10" type="primary">recJ</name>
    <name evidence="10" type="ORF">CNY62_02020</name>
</gene>
<feature type="domain" description="Single-stranded-DNA-specific exonuclease RecJ C-terminal" evidence="8">
    <location>
        <begin position="568"/>
        <end position="766"/>
    </location>
</feature>
<keyword evidence="11" id="KW-1185">Reference proteome</keyword>
<dbReference type="KEGG" id="bths:CNY62_02020"/>
<dbReference type="InterPro" id="IPR001667">
    <property type="entry name" value="DDH_dom"/>
</dbReference>
<dbReference type="Pfam" id="PF01368">
    <property type="entry name" value="DHH"/>
    <property type="match status" value="1"/>
</dbReference>
<dbReference type="AlphaFoldDB" id="A0A291KE20"/>
<dbReference type="NCBIfam" id="TIGR00644">
    <property type="entry name" value="recJ"/>
    <property type="match status" value="1"/>
</dbReference>
<evidence type="ECO:0000259" key="6">
    <source>
        <dbReference type="Pfam" id="PF01368"/>
    </source>
</evidence>
<dbReference type="InterPro" id="IPR038763">
    <property type="entry name" value="DHH_sf"/>
</dbReference>
<dbReference type="InterPro" id="IPR018779">
    <property type="entry name" value="RecJ_C"/>
</dbReference>
<dbReference type="GO" id="GO:0003676">
    <property type="term" value="F:nucleic acid binding"/>
    <property type="evidence" value="ECO:0007669"/>
    <property type="project" value="InterPro"/>
</dbReference>
<dbReference type="SUPFAM" id="SSF64182">
    <property type="entry name" value="DHH phosphoesterases"/>
    <property type="match status" value="1"/>
</dbReference>
<dbReference type="GO" id="GO:0008409">
    <property type="term" value="F:5'-3' exonuclease activity"/>
    <property type="evidence" value="ECO:0007669"/>
    <property type="project" value="InterPro"/>
</dbReference>
<reference evidence="10 11" key="1">
    <citation type="submission" date="2017-09" db="EMBL/GenBank/DDBJ databases">
        <title>Complete Genome Sequences of Two Strains of the Meat Spoilage Bacterium Brochothrix thermosphacta Isolated from Ground Chicken.</title>
        <authorList>
            <person name="Paoli G.C."/>
            <person name="Wijey C."/>
            <person name="Chen C.-Y."/>
            <person name="Nguyen L."/>
            <person name="Yan X."/>
            <person name="Irwin P.L."/>
        </authorList>
    </citation>
    <scope>NUCLEOTIDE SEQUENCE [LARGE SCALE GENOMIC DNA]</scope>
    <source>
        <strain evidence="10 11">BI</strain>
    </source>
</reference>
<accession>A0A291KE20</accession>
<evidence type="ECO:0000313" key="11">
    <source>
        <dbReference type="Proteomes" id="UP000243591"/>
    </source>
</evidence>
<dbReference type="Proteomes" id="UP000243591">
    <property type="component" value="Chromosome"/>
</dbReference>
<dbReference type="STRING" id="2756.BFR44_01560"/>
<dbReference type="Gene3D" id="3.10.310.30">
    <property type="match status" value="1"/>
</dbReference>
<evidence type="ECO:0000259" key="9">
    <source>
        <dbReference type="Pfam" id="PF17768"/>
    </source>
</evidence>
<dbReference type="OrthoDB" id="9809852at2"/>
<dbReference type="Pfam" id="PF17768">
    <property type="entry name" value="RecJ_OB"/>
    <property type="match status" value="1"/>
</dbReference>
<dbReference type="PANTHER" id="PTHR30255">
    <property type="entry name" value="SINGLE-STRANDED-DNA-SPECIFIC EXONUCLEASE RECJ"/>
    <property type="match status" value="1"/>
</dbReference>
<organism evidence="10 11">
    <name type="scientific">Brochothrix thermosphacta</name>
    <name type="common">Microbacterium thermosphactum</name>
    <dbReference type="NCBI Taxonomy" id="2756"/>
    <lineage>
        <taxon>Bacteria</taxon>
        <taxon>Bacillati</taxon>
        <taxon>Bacillota</taxon>
        <taxon>Bacilli</taxon>
        <taxon>Bacillales</taxon>
        <taxon>Listeriaceae</taxon>
        <taxon>Brochothrix</taxon>
    </lineage>
</organism>
<keyword evidence="3" id="KW-0540">Nuclease</keyword>
<evidence type="ECO:0000256" key="1">
    <source>
        <dbReference type="ARBA" id="ARBA00005915"/>
    </source>
</evidence>